<dbReference type="Proteomes" id="UP000290057">
    <property type="component" value="Chromosome"/>
</dbReference>
<dbReference type="AlphaFoldDB" id="A0A3T1CH55"/>
<feature type="signal peptide" evidence="1">
    <location>
        <begin position="1"/>
        <end position="24"/>
    </location>
</feature>
<keyword evidence="4" id="KW-1185">Reference proteome</keyword>
<feature type="chain" id="PRO_5019480972" evidence="1">
    <location>
        <begin position="25"/>
        <end position="388"/>
    </location>
</feature>
<dbReference type="EMBL" id="AP019389">
    <property type="protein sequence ID" value="BBI20322.1"/>
    <property type="molecule type" value="Genomic_DNA"/>
</dbReference>
<evidence type="ECO:0000313" key="4">
    <source>
        <dbReference type="Proteomes" id="UP000290057"/>
    </source>
</evidence>
<dbReference type="SUPFAM" id="SSF50952">
    <property type="entry name" value="Soluble quinoprotein glucose dehydrogenase"/>
    <property type="match status" value="1"/>
</dbReference>
<keyword evidence="1" id="KW-0732">Signal</keyword>
<dbReference type="Pfam" id="PF07995">
    <property type="entry name" value="GSDH"/>
    <property type="match status" value="1"/>
</dbReference>
<dbReference type="Gene3D" id="2.120.10.30">
    <property type="entry name" value="TolB, C-terminal domain"/>
    <property type="match status" value="1"/>
</dbReference>
<feature type="domain" description="Glucose/Sorbosone dehydrogenase" evidence="2">
    <location>
        <begin position="53"/>
        <end position="383"/>
    </location>
</feature>
<accession>A0A3T1CH55</accession>
<evidence type="ECO:0000256" key="1">
    <source>
        <dbReference type="SAM" id="SignalP"/>
    </source>
</evidence>
<dbReference type="InterPro" id="IPR012938">
    <property type="entry name" value="Glc/Sorbosone_DH"/>
</dbReference>
<dbReference type="PANTHER" id="PTHR19328:SF75">
    <property type="entry name" value="ALDOSE SUGAR DEHYDROGENASE YLII"/>
    <property type="match status" value="1"/>
</dbReference>
<protein>
    <submittedName>
        <fullName evidence="3">Dehydrogenase</fullName>
    </submittedName>
</protein>
<name>A0A3T1CH55_9SPHN</name>
<evidence type="ECO:0000259" key="2">
    <source>
        <dbReference type="Pfam" id="PF07995"/>
    </source>
</evidence>
<proteinExistence type="predicted"/>
<dbReference type="InterPro" id="IPR011042">
    <property type="entry name" value="6-blade_b-propeller_TolB-like"/>
</dbReference>
<evidence type="ECO:0000313" key="3">
    <source>
        <dbReference type="EMBL" id="BBI20322.1"/>
    </source>
</evidence>
<dbReference type="PROSITE" id="PS51257">
    <property type="entry name" value="PROKAR_LIPOPROTEIN"/>
    <property type="match status" value="1"/>
</dbReference>
<dbReference type="InterPro" id="IPR011041">
    <property type="entry name" value="Quinoprot_gluc/sorb_DH_b-prop"/>
</dbReference>
<gene>
    <name evidence="3" type="primary">yliI</name>
    <name evidence="3" type="ORF">EKJ_11690</name>
</gene>
<reference evidence="3 4" key="1">
    <citation type="submission" date="2019-01" db="EMBL/GenBank/DDBJ databases">
        <title>Complete genome sequence of Erythrobacter flavus KJ5.</title>
        <authorList>
            <person name="Kanesaki Y."/>
            <person name="Brotosudarmo T."/>
            <person name="Moriuchi R."/>
            <person name="Awai K."/>
        </authorList>
    </citation>
    <scope>NUCLEOTIDE SEQUENCE [LARGE SCALE GENOMIC DNA]</scope>
    <source>
        <strain evidence="3 4">KJ5</strain>
    </source>
</reference>
<dbReference type="PANTHER" id="PTHR19328">
    <property type="entry name" value="HEDGEHOG-INTERACTING PROTEIN"/>
    <property type="match status" value="1"/>
</dbReference>
<dbReference type="RefSeq" id="WP_130586226.1">
    <property type="nucleotide sequence ID" value="NZ_AP019389.1"/>
</dbReference>
<sequence>MKQTSILAATLSPLLLVASCGATGSGDSAQTQGAAQAGDWDGEFAITEHGSFAEPWAAAFIPGTQMLFVTEKAGSAKIVNTANDRQLDVTGLPAVDYGGQGGLGDVAFLPSENDNSVGTRTIYLTWVEAGDSDTRGAALGRGQLVCAQATACQIEGLEIIWRQAPKVTGRGHYSHRIAFSPDGEHIFLASGERQKMEPSQDEQSHLGKIVRLELDGTPAGDGAIDGALPDIWSMGHRNILGMDFDAQGRLWEVEHGPAGGDELNLVQKGANYGWPLRSNGEHYDGGAITDHSADDGFAKAAIGWTPVIAPGSMTFYTGDLFDGLAGNLLIAGLKSQAIVRVAIDGETATETARYDMGARIREIVEGPDGALWVLEDGDGGRLLELRPG</sequence>
<organism evidence="3 4">
    <name type="scientific">Qipengyuania flava</name>
    <dbReference type="NCBI Taxonomy" id="192812"/>
    <lineage>
        <taxon>Bacteria</taxon>
        <taxon>Pseudomonadati</taxon>
        <taxon>Pseudomonadota</taxon>
        <taxon>Alphaproteobacteria</taxon>
        <taxon>Sphingomonadales</taxon>
        <taxon>Erythrobacteraceae</taxon>
        <taxon>Qipengyuania</taxon>
    </lineage>
</organism>